<reference evidence="2" key="1">
    <citation type="submission" date="2016-10" db="EMBL/GenBank/DDBJ databases">
        <authorList>
            <person name="de Groot N.N."/>
        </authorList>
    </citation>
    <scope>NUCLEOTIDE SEQUENCE [LARGE SCALE GENOMIC DNA]</scope>
    <source>
        <strain evidence="2">DSM 15758</strain>
    </source>
</reference>
<accession>A0A1G5PHY6</accession>
<dbReference type="Proteomes" id="UP000183046">
    <property type="component" value="Unassembled WGS sequence"/>
</dbReference>
<proteinExistence type="predicted"/>
<sequence length="48" mass="5562">MLYTTKHKKKAPQVKESPFLGRATMTYNMGLPEPEKNFGVDLSTFWKD</sequence>
<evidence type="ECO:0000313" key="1">
    <source>
        <dbReference type="EMBL" id="SCZ48690.1"/>
    </source>
</evidence>
<name>A0A1G5PHY6_9PSED</name>
<gene>
    <name evidence="1" type="ORF">SAMN05216279_13017</name>
</gene>
<evidence type="ECO:0008006" key="3">
    <source>
        <dbReference type="Google" id="ProtNLM"/>
    </source>
</evidence>
<evidence type="ECO:0000313" key="2">
    <source>
        <dbReference type="Proteomes" id="UP000183046"/>
    </source>
</evidence>
<comment type="caution">
    <text evidence="1">The sequence shown here is derived from an EMBL/GenBank/DDBJ whole genome shotgun (WGS) entry which is preliminary data.</text>
</comment>
<organism evidence="1 2">
    <name type="scientific">Pseudomonas oryzihabitans</name>
    <dbReference type="NCBI Taxonomy" id="47885"/>
    <lineage>
        <taxon>Bacteria</taxon>
        <taxon>Pseudomonadati</taxon>
        <taxon>Pseudomonadota</taxon>
        <taxon>Gammaproteobacteria</taxon>
        <taxon>Pseudomonadales</taxon>
        <taxon>Pseudomonadaceae</taxon>
        <taxon>Pseudomonas</taxon>
    </lineage>
</organism>
<dbReference type="EMBL" id="FMWB01000030">
    <property type="protein sequence ID" value="SCZ48690.1"/>
    <property type="molecule type" value="Genomic_DNA"/>
</dbReference>
<dbReference type="AlphaFoldDB" id="A0A1G5PHY6"/>
<protein>
    <recommendedName>
        <fullName evidence="3">Transposase</fullName>
    </recommendedName>
</protein>